<organism evidence="1">
    <name type="scientific">viral metagenome</name>
    <dbReference type="NCBI Taxonomy" id="1070528"/>
    <lineage>
        <taxon>unclassified sequences</taxon>
        <taxon>metagenomes</taxon>
        <taxon>organismal metagenomes</taxon>
    </lineage>
</organism>
<dbReference type="AlphaFoldDB" id="A0A6C0IVM8"/>
<sequence>MKQQTTIKKIINIDSRFRENFNDSASSDFTVKLNYPLSGVLSMRLDQIEVPNSWYNISKKIGNNKIKIMMNNIDYEFLLNDGMYSYGEVKEALENSMSNGRKFSSLFTFDIDEYSNKITISSKSNLKLTINFGNNERTLGWFIGYKKKLYENASTYTAENMFNDTNNRYFYLVINDFNTNINDYIIGNLKDYYINDNIIARISVIDTKYNIISNFNNDSHGTQTRVYTSRSNIDKLHIKLLDEYGQVLDLNGLDISFTLEFQLFVK</sequence>
<protein>
    <submittedName>
        <fullName evidence="1">Uncharacterized protein</fullName>
    </submittedName>
</protein>
<reference evidence="1" key="1">
    <citation type="journal article" date="2020" name="Nature">
        <title>Giant virus diversity and host interactions through global metagenomics.</title>
        <authorList>
            <person name="Schulz F."/>
            <person name="Roux S."/>
            <person name="Paez-Espino D."/>
            <person name="Jungbluth S."/>
            <person name="Walsh D.A."/>
            <person name="Denef V.J."/>
            <person name="McMahon K.D."/>
            <person name="Konstantinidis K.T."/>
            <person name="Eloe-Fadrosh E.A."/>
            <person name="Kyrpides N.C."/>
            <person name="Woyke T."/>
        </authorList>
    </citation>
    <scope>NUCLEOTIDE SEQUENCE</scope>
    <source>
        <strain evidence="1">GVMAG-M-3300025138-11</strain>
    </source>
</reference>
<proteinExistence type="predicted"/>
<evidence type="ECO:0000313" key="1">
    <source>
        <dbReference type="EMBL" id="QHT97351.1"/>
    </source>
</evidence>
<dbReference type="EMBL" id="MN740275">
    <property type="protein sequence ID" value="QHT97351.1"/>
    <property type="molecule type" value="Genomic_DNA"/>
</dbReference>
<name>A0A6C0IVM8_9ZZZZ</name>
<accession>A0A6C0IVM8</accession>